<dbReference type="Pfam" id="PF22613">
    <property type="entry name" value="Transketolase_C_1"/>
    <property type="match status" value="1"/>
</dbReference>
<evidence type="ECO:0000256" key="13">
    <source>
        <dbReference type="PIRSR" id="PIRSR605478-2"/>
    </source>
</evidence>
<feature type="binding site" evidence="13">
    <location>
        <position position="464"/>
    </location>
    <ligand>
        <name>substrate</name>
    </ligand>
</feature>
<feature type="binding site" evidence="14">
    <location>
        <position position="265"/>
    </location>
    <ligand>
        <name>thiamine diphosphate</name>
        <dbReference type="ChEBI" id="CHEBI:58937"/>
    </ligand>
</feature>
<dbReference type="OrthoDB" id="8732661at2"/>
<feature type="binding site" evidence="14">
    <location>
        <position position="161"/>
    </location>
    <ligand>
        <name>thiamine diphosphate</name>
        <dbReference type="ChEBI" id="CHEBI:58937"/>
    </ligand>
</feature>
<dbReference type="GO" id="GO:0046872">
    <property type="term" value="F:metal ion binding"/>
    <property type="evidence" value="ECO:0007669"/>
    <property type="project" value="UniProtKB-KW"/>
</dbReference>
<feature type="domain" description="Transketolase-like pyrimidine-binding" evidence="17">
    <location>
        <begin position="356"/>
        <end position="527"/>
    </location>
</feature>
<feature type="site" description="Important for catalytic activity" evidence="16">
    <location>
        <position position="265"/>
    </location>
</feature>
<dbReference type="Proteomes" id="UP000009047">
    <property type="component" value="Chromosome"/>
</dbReference>
<dbReference type="InterPro" id="IPR055152">
    <property type="entry name" value="Transketolase-like_C_2"/>
</dbReference>
<keyword evidence="8 15" id="KW-0460">Magnesium</keyword>
<gene>
    <name evidence="18" type="ordered locus">Deba_0224</name>
</gene>
<accession>E1QG89</accession>
<evidence type="ECO:0000256" key="9">
    <source>
        <dbReference type="ARBA" id="ARBA00023052"/>
    </source>
</evidence>
<keyword evidence="7 15" id="KW-0479">Metal-binding</keyword>
<proteinExistence type="inferred from homology"/>
<protein>
    <recommendedName>
        <fullName evidence="5 11">Transketolase</fullName>
        <ecNumber evidence="5 11">2.2.1.1</ecNumber>
    </recommendedName>
</protein>
<dbReference type="RefSeq" id="WP_013257057.1">
    <property type="nucleotide sequence ID" value="NC_014365.1"/>
</dbReference>
<reference evidence="18 19" key="1">
    <citation type="journal article" date="2010" name="Stand. Genomic Sci.">
        <title>Complete genome sequence of Desulfarculus baarsii type strain (2st14).</title>
        <authorList>
            <person name="Sun H."/>
            <person name="Spring S."/>
            <person name="Lapidus A."/>
            <person name="Davenport K."/>
            <person name="Del Rio T.G."/>
            <person name="Tice H."/>
            <person name="Nolan M."/>
            <person name="Copeland A."/>
            <person name="Cheng J.F."/>
            <person name="Lucas S."/>
            <person name="Tapia R."/>
            <person name="Goodwin L."/>
            <person name="Pitluck S."/>
            <person name="Ivanova N."/>
            <person name="Pagani I."/>
            <person name="Mavromatis K."/>
            <person name="Ovchinnikova G."/>
            <person name="Pati A."/>
            <person name="Chen A."/>
            <person name="Palaniappan K."/>
            <person name="Hauser L."/>
            <person name="Chang Y.J."/>
            <person name="Jeffries C.D."/>
            <person name="Detter J.C."/>
            <person name="Han C."/>
            <person name="Rohde M."/>
            <person name="Brambilla E."/>
            <person name="Goker M."/>
            <person name="Woyke T."/>
            <person name="Bristow J."/>
            <person name="Eisen J.A."/>
            <person name="Markowitz V."/>
            <person name="Hugenholtz P."/>
            <person name="Kyrpides N.C."/>
            <person name="Klenk H.P."/>
            <person name="Land M."/>
        </authorList>
    </citation>
    <scope>NUCLEOTIDE SEQUENCE [LARGE SCALE GENOMIC DNA]</scope>
    <source>
        <strain evidence="19">ATCC 33931 / DSM 2075 / LMG 7858 / VKM B-1802 / 2st14</strain>
    </source>
</reference>
<dbReference type="HOGENOM" id="CLU_009227_0_0_7"/>
<feature type="site" description="Important for catalytic activity" evidence="16">
    <location>
        <position position="31"/>
    </location>
</feature>
<dbReference type="AlphaFoldDB" id="E1QG89"/>
<dbReference type="EMBL" id="CP002085">
    <property type="protein sequence ID" value="ADK83601.1"/>
    <property type="molecule type" value="Genomic_DNA"/>
</dbReference>
<dbReference type="GO" id="GO:0004802">
    <property type="term" value="F:transketolase activity"/>
    <property type="evidence" value="ECO:0007669"/>
    <property type="project" value="UniProtKB-UniRule"/>
</dbReference>
<evidence type="ECO:0000256" key="15">
    <source>
        <dbReference type="PIRSR" id="PIRSR605478-4"/>
    </source>
</evidence>
<feature type="binding site" evidence="13">
    <location>
        <position position="359"/>
    </location>
    <ligand>
        <name>substrate</name>
    </ligand>
</feature>
<dbReference type="GO" id="GO:0009052">
    <property type="term" value="P:pentose-phosphate shunt, non-oxidative branch"/>
    <property type="evidence" value="ECO:0007669"/>
    <property type="project" value="UniProtKB-ARBA"/>
</dbReference>
<dbReference type="Pfam" id="PF02779">
    <property type="entry name" value="Transket_pyr"/>
    <property type="match status" value="1"/>
</dbReference>
<dbReference type="FunFam" id="3.40.50.970:FF:000003">
    <property type="entry name" value="Transketolase"/>
    <property type="match status" value="1"/>
</dbReference>
<dbReference type="SUPFAM" id="SSF52922">
    <property type="entry name" value="TK C-terminal domain-like"/>
    <property type="match status" value="1"/>
</dbReference>
<evidence type="ECO:0000256" key="1">
    <source>
        <dbReference type="ARBA" id="ARBA00001913"/>
    </source>
</evidence>
<comment type="similarity">
    <text evidence="3">Belongs to the transketolase family.</text>
</comment>
<evidence type="ECO:0000256" key="2">
    <source>
        <dbReference type="ARBA" id="ARBA00001941"/>
    </source>
</evidence>
<dbReference type="KEGG" id="dbr:Deba_0224"/>
<evidence type="ECO:0000256" key="7">
    <source>
        <dbReference type="ARBA" id="ARBA00022723"/>
    </source>
</evidence>
<feature type="binding site" evidence="14">
    <location>
        <begin position="119"/>
        <end position="121"/>
    </location>
    <ligand>
        <name>thiamine diphosphate</name>
        <dbReference type="ChEBI" id="CHEBI:58937"/>
    </ligand>
</feature>
<evidence type="ECO:0000259" key="17">
    <source>
        <dbReference type="SMART" id="SM00861"/>
    </source>
</evidence>
<dbReference type="Pfam" id="PF00456">
    <property type="entry name" value="Transketolase_N"/>
    <property type="match status" value="1"/>
</dbReference>
<dbReference type="SUPFAM" id="SSF52518">
    <property type="entry name" value="Thiamin diphosphate-binding fold (THDP-binding)"/>
    <property type="match status" value="2"/>
</dbReference>
<dbReference type="PANTHER" id="PTHR43522:SF2">
    <property type="entry name" value="TRANSKETOLASE 1-RELATED"/>
    <property type="match status" value="1"/>
</dbReference>
<dbReference type="FunFam" id="3.40.50.920:FF:000003">
    <property type="entry name" value="Transketolase"/>
    <property type="match status" value="1"/>
</dbReference>
<feature type="binding site" evidence="14">
    <location>
        <position position="190"/>
    </location>
    <ligand>
        <name>thiamine diphosphate</name>
        <dbReference type="ChEBI" id="CHEBI:58937"/>
    </ligand>
</feature>
<sequence length="666" mass="70225">MFKVDSQLDRQAVSAISMLAADMVEKANSGHPGMPMGAAAMAHVLWSRFLRHNPADPSWPNRDRFVLSAGHGSALLYALLHLHGYDLSLDELKNFRQWESKTPGHPEYGQTPGVECTTGPLGMGLSMGVGMALAERFLAGQFNRPGHAVVDHHVYAIVSDGDLMEGVASEAASLAGTLGLGKLVYLYDDNHISIEGGTDLAFTEDAMARFAAYGWHVQRVADGADLEAIAQAIQAAKDETGRPSIIAVRTHIGLGSPKQDQASAHGEPLGPEAMAVTRQKLGWSAEPFAVSDQARAYLGQSKAAGQALQAQWQEAFRAFAQAQPDLAAQFEAQIAGRLPLGFGGEVPTLGPADGKMATRAASGKVLNALAKRVPNLVGGSADLAPSTKTIIAGSGDMRPGQPPAGRNIHFGVREHGMAAIVNGMALHGGVIPYGATFFVFSDFCRPALRLAALQGCKSIFVFTHDSIGVGEDGPTHQPVEHLMSLRVMPGLRLIRPADYGETVGAWACALQGEGPTVIVLTRQGLPILDPALGAAEGVARGAYVVGNCDDEPRLILIGTGSELHLCLAAQKELAQRGVAARVVSMPSWDIFAAQEKAYRDHVLPPTVRARLAVEMGATLGWERWVGDGGAVIGLDRFGASAPGGVLQAKFGFTVENVVAKALELLN</sequence>
<dbReference type="CDD" id="cd02012">
    <property type="entry name" value="TPP_TK"/>
    <property type="match status" value="1"/>
</dbReference>
<dbReference type="InterPro" id="IPR005474">
    <property type="entry name" value="Transketolase_N"/>
</dbReference>
<evidence type="ECO:0000256" key="14">
    <source>
        <dbReference type="PIRSR" id="PIRSR605478-3"/>
    </source>
</evidence>
<feature type="binding site" evidence="15">
    <location>
        <position position="192"/>
    </location>
    <ligand>
        <name>Mg(2+)</name>
        <dbReference type="ChEBI" id="CHEBI:18420"/>
    </ligand>
</feature>
<feature type="binding site" evidence="13">
    <location>
        <position position="476"/>
    </location>
    <ligand>
        <name>substrate</name>
    </ligand>
</feature>
<keyword evidence="19" id="KW-1185">Reference proteome</keyword>
<dbReference type="CDD" id="cd07033">
    <property type="entry name" value="TPP_PYR_DXS_TK_like"/>
    <property type="match status" value="1"/>
</dbReference>
<dbReference type="InterPro" id="IPR005475">
    <property type="entry name" value="Transketolase-like_Pyr-bd"/>
</dbReference>
<keyword evidence="6" id="KW-0808">Transferase</keyword>
<dbReference type="InterPro" id="IPR005478">
    <property type="entry name" value="Transketolase_bac-like"/>
</dbReference>
<feature type="binding site" evidence="13">
    <location>
        <position position="522"/>
    </location>
    <ligand>
        <name>substrate</name>
    </ligand>
</feature>
<dbReference type="EC" id="2.2.1.1" evidence="5 11"/>
<comment type="catalytic activity">
    <reaction evidence="10">
        <text>D-sedoheptulose 7-phosphate + D-glyceraldehyde 3-phosphate = aldehydo-D-ribose 5-phosphate + D-xylulose 5-phosphate</text>
        <dbReference type="Rhea" id="RHEA:10508"/>
        <dbReference type="ChEBI" id="CHEBI:57483"/>
        <dbReference type="ChEBI" id="CHEBI:57737"/>
        <dbReference type="ChEBI" id="CHEBI:58273"/>
        <dbReference type="ChEBI" id="CHEBI:59776"/>
        <dbReference type="EC" id="2.2.1.1"/>
    </reaction>
</comment>
<feature type="binding site" evidence="15">
    <location>
        <position position="160"/>
    </location>
    <ligand>
        <name>Mg(2+)</name>
        <dbReference type="ChEBI" id="CHEBI:18420"/>
    </ligand>
</feature>
<feature type="binding site" evidence="15">
    <location>
        <position position="190"/>
    </location>
    <ligand>
        <name>Mg(2+)</name>
        <dbReference type="ChEBI" id="CHEBI:18420"/>
    </ligand>
</feature>
<dbReference type="FunFam" id="3.40.50.970:FF:000004">
    <property type="entry name" value="Transketolase"/>
    <property type="match status" value="1"/>
</dbReference>
<dbReference type="GO" id="GO:0005829">
    <property type="term" value="C:cytosol"/>
    <property type="evidence" value="ECO:0007669"/>
    <property type="project" value="TreeGrafter"/>
</dbReference>
<dbReference type="NCBIfam" id="TIGR00232">
    <property type="entry name" value="tktlase_bact"/>
    <property type="match status" value="1"/>
</dbReference>
<dbReference type="STRING" id="644282.Deba_0224"/>
<feature type="binding site" evidence="14">
    <location>
        <position position="440"/>
    </location>
    <ligand>
        <name>thiamine diphosphate</name>
        <dbReference type="ChEBI" id="CHEBI:58937"/>
    </ligand>
</feature>
<dbReference type="InterPro" id="IPR029061">
    <property type="entry name" value="THDP-binding"/>
</dbReference>
<dbReference type="Gene3D" id="3.40.50.920">
    <property type="match status" value="1"/>
</dbReference>
<evidence type="ECO:0000256" key="6">
    <source>
        <dbReference type="ARBA" id="ARBA00022679"/>
    </source>
</evidence>
<dbReference type="PANTHER" id="PTHR43522">
    <property type="entry name" value="TRANSKETOLASE"/>
    <property type="match status" value="1"/>
</dbReference>
<evidence type="ECO:0000256" key="10">
    <source>
        <dbReference type="ARBA" id="ARBA00049473"/>
    </source>
</evidence>
<evidence type="ECO:0000313" key="18">
    <source>
        <dbReference type="EMBL" id="ADK83601.1"/>
    </source>
</evidence>
<keyword evidence="9 14" id="KW-0786">Thiamine pyrophosphate</keyword>
<name>E1QG89_DESB2</name>
<feature type="binding site" evidence="13">
    <location>
        <position position="265"/>
    </location>
    <ligand>
        <name>substrate</name>
    </ligand>
</feature>
<organism evidence="18 19">
    <name type="scientific">Desulfarculus baarsii (strain ATCC 33931 / DSM 2075 / LMG 7858 / VKM B-1802 / 2st14)</name>
    <dbReference type="NCBI Taxonomy" id="644282"/>
    <lineage>
        <taxon>Bacteria</taxon>
        <taxon>Pseudomonadati</taxon>
        <taxon>Thermodesulfobacteriota</taxon>
        <taxon>Desulfarculia</taxon>
        <taxon>Desulfarculales</taxon>
        <taxon>Desulfarculaceae</taxon>
        <taxon>Desulfarculus</taxon>
    </lineage>
</organism>
<dbReference type="SMART" id="SM00861">
    <property type="entry name" value="Transket_pyr"/>
    <property type="match status" value="1"/>
</dbReference>
<evidence type="ECO:0000256" key="12">
    <source>
        <dbReference type="PIRSR" id="PIRSR605478-1"/>
    </source>
</evidence>
<dbReference type="eggNOG" id="COG0021">
    <property type="taxonomic scope" value="Bacteria"/>
</dbReference>
<feature type="binding site" evidence="13">
    <location>
        <position position="31"/>
    </location>
    <ligand>
        <name>substrate</name>
    </ligand>
</feature>
<dbReference type="InterPro" id="IPR033247">
    <property type="entry name" value="Transketolase_fam"/>
</dbReference>
<feature type="binding site" evidence="13">
    <location>
        <position position="386"/>
    </location>
    <ligand>
        <name>substrate</name>
    </ligand>
</feature>
<feature type="binding site" evidence="13">
    <location>
        <position position="472"/>
    </location>
    <ligand>
        <name>substrate</name>
    </ligand>
</feature>
<evidence type="ECO:0000256" key="16">
    <source>
        <dbReference type="PIRSR" id="PIRSR605478-5"/>
    </source>
</evidence>
<dbReference type="InterPro" id="IPR009014">
    <property type="entry name" value="Transketo_C/PFOR_II"/>
</dbReference>
<evidence type="ECO:0000256" key="5">
    <source>
        <dbReference type="ARBA" id="ARBA00013152"/>
    </source>
</evidence>
<evidence type="ECO:0000256" key="4">
    <source>
        <dbReference type="ARBA" id="ARBA00011738"/>
    </source>
</evidence>
<comment type="subunit">
    <text evidence="4">Homodimer.</text>
</comment>
<comment type="cofactor">
    <cofactor evidence="15">
        <name>Mg(2+)</name>
        <dbReference type="ChEBI" id="CHEBI:18420"/>
    </cofactor>
    <text evidence="15">Binds 1 Mg(2+) ion per subunit. Can also utilize other divalent metal cations, such as Ca(2+), Mn(2+) and Co(2+).</text>
</comment>
<evidence type="ECO:0000256" key="11">
    <source>
        <dbReference type="NCBIfam" id="TIGR00232"/>
    </source>
</evidence>
<comment type="cofactor">
    <cofactor evidence="2">
        <name>Co(2+)</name>
        <dbReference type="ChEBI" id="CHEBI:48828"/>
    </cofactor>
</comment>
<evidence type="ECO:0000256" key="8">
    <source>
        <dbReference type="ARBA" id="ARBA00022842"/>
    </source>
</evidence>
<comment type="cofactor">
    <cofactor evidence="14">
        <name>thiamine diphosphate</name>
        <dbReference type="ChEBI" id="CHEBI:58937"/>
    </cofactor>
    <text evidence="14">Binds 1 thiamine pyrophosphate per subunit. During the reaction, the substrate forms a covalent intermediate with the cofactor.</text>
</comment>
<feature type="active site" description="Proton donor" evidence="12">
    <location>
        <position position="414"/>
    </location>
</feature>
<comment type="cofactor">
    <cofactor evidence="1">
        <name>Ca(2+)</name>
        <dbReference type="ChEBI" id="CHEBI:29108"/>
    </cofactor>
</comment>
<evidence type="ECO:0000313" key="19">
    <source>
        <dbReference type="Proteomes" id="UP000009047"/>
    </source>
</evidence>
<feature type="binding site" evidence="14">
    <location>
        <position position="71"/>
    </location>
    <ligand>
        <name>thiamine diphosphate</name>
        <dbReference type="ChEBI" id="CHEBI:58937"/>
    </ligand>
</feature>
<dbReference type="Gene3D" id="3.40.50.970">
    <property type="match status" value="2"/>
</dbReference>
<evidence type="ECO:0000256" key="3">
    <source>
        <dbReference type="ARBA" id="ARBA00007131"/>
    </source>
</evidence>